<evidence type="ECO:0000313" key="3">
    <source>
        <dbReference type="Proteomes" id="UP000811899"/>
    </source>
</evidence>
<reference evidence="2 3" key="1">
    <citation type="submission" date="2021-05" db="EMBL/GenBank/DDBJ databases">
        <title>The draft genome of Geobacter pelophilus DSM 12255.</title>
        <authorList>
            <person name="Xu Z."/>
            <person name="Masuda Y."/>
            <person name="Itoh H."/>
            <person name="Senoo K."/>
        </authorList>
    </citation>
    <scope>NUCLEOTIDE SEQUENCE [LARGE SCALE GENOMIC DNA]</scope>
    <source>
        <strain evidence="2 3">DSM 12255</strain>
    </source>
</reference>
<dbReference type="PANTHER" id="PTHR12526">
    <property type="entry name" value="GLYCOSYLTRANSFERASE"/>
    <property type="match status" value="1"/>
</dbReference>
<dbReference type="GO" id="GO:0016757">
    <property type="term" value="F:glycosyltransferase activity"/>
    <property type="evidence" value="ECO:0007669"/>
    <property type="project" value="UniProtKB-ARBA"/>
</dbReference>
<dbReference type="PANTHER" id="PTHR12526:SF600">
    <property type="entry name" value="GLYCOSYL TRANSFERASE GROUP 1"/>
    <property type="match status" value="1"/>
</dbReference>
<protein>
    <submittedName>
        <fullName evidence="2">Glycosyltransferase family 4 protein</fullName>
    </submittedName>
</protein>
<keyword evidence="3" id="KW-1185">Reference proteome</keyword>
<dbReference type="EMBL" id="JAHCVJ010000001">
    <property type="protein sequence ID" value="MBT0663717.1"/>
    <property type="molecule type" value="Genomic_DNA"/>
</dbReference>
<proteinExistence type="predicted"/>
<feature type="domain" description="Glycosyltransferase subfamily 4-like N-terminal" evidence="1">
    <location>
        <begin position="16"/>
        <end position="186"/>
    </location>
</feature>
<dbReference type="Pfam" id="PF13692">
    <property type="entry name" value="Glyco_trans_1_4"/>
    <property type="match status" value="1"/>
</dbReference>
<gene>
    <name evidence="2" type="ORF">KI809_05315</name>
</gene>
<dbReference type="RefSeq" id="WP_214170435.1">
    <property type="nucleotide sequence ID" value="NZ_JAHCVJ010000001.1"/>
</dbReference>
<dbReference type="SUPFAM" id="SSF53756">
    <property type="entry name" value="UDP-Glycosyltransferase/glycogen phosphorylase"/>
    <property type="match status" value="1"/>
</dbReference>
<name>A0AAW4L2G5_9BACT</name>
<accession>A0AAW4L2G5</accession>
<dbReference type="InterPro" id="IPR028098">
    <property type="entry name" value="Glyco_trans_4-like_N"/>
</dbReference>
<organism evidence="2 3">
    <name type="scientific">Geoanaerobacter pelophilus</name>
    <dbReference type="NCBI Taxonomy" id="60036"/>
    <lineage>
        <taxon>Bacteria</taxon>
        <taxon>Pseudomonadati</taxon>
        <taxon>Thermodesulfobacteriota</taxon>
        <taxon>Desulfuromonadia</taxon>
        <taxon>Geobacterales</taxon>
        <taxon>Geobacteraceae</taxon>
        <taxon>Geoanaerobacter</taxon>
    </lineage>
</organism>
<comment type="caution">
    <text evidence="2">The sequence shown here is derived from an EMBL/GenBank/DDBJ whole genome shotgun (WGS) entry which is preliminary data.</text>
</comment>
<dbReference type="Pfam" id="PF13439">
    <property type="entry name" value="Glyco_transf_4"/>
    <property type="match status" value="1"/>
</dbReference>
<evidence type="ECO:0000259" key="1">
    <source>
        <dbReference type="Pfam" id="PF13439"/>
    </source>
</evidence>
<dbReference type="Gene3D" id="3.40.50.2000">
    <property type="entry name" value="Glycogen Phosphorylase B"/>
    <property type="match status" value="2"/>
</dbReference>
<dbReference type="AlphaFoldDB" id="A0AAW4L2G5"/>
<dbReference type="Proteomes" id="UP000811899">
    <property type="component" value="Unassembled WGS sequence"/>
</dbReference>
<evidence type="ECO:0000313" key="2">
    <source>
        <dbReference type="EMBL" id="MBT0663717.1"/>
    </source>
</evidence>
<sequence length="377" mass="42265">MNIIVTTHDSIHPIKGGGALRTLKTAEEFRRRGHNVIIIAPTDGAAEVNGIKIEWLRGPSKQRSQILSSIKFNVRLLIKYLKFIRWADLIFVHNTIAAAVMLFLKPVFRCRFALDITDIHAEYLSIGRRTIMETLATPLLLFIEYRIIRIAESITAASLAMKRVLVEHGVRPDRIEVVYDGAEIDRLSAEKSDDFYFNLIHLGLIDKQHGVDVLIKALPEVLKEFPLVKCFIVGDGRELTKIKSLALELGVFDNCVFTGQLPCQEARAYLQKANIGIIPRRDNLPNRIVTTLKLLEYWASGTGVISSRLEAITEVGMEGLNITYFEPGSPSALALQIKRLLSAPEKLDLLRANGIKAAHHYCWDLLAPQIADKAVEL</sequence>
<dbReference type="CDD" id="cd03794">
    <property type="entry name" value="GT4_WbuB-like"/>
    <property type="match status" value="1"/>
</dbReference>